<dbReference type="InterPro" id="IPR001352">
    <property type="entry name" value="RNase_HII/HIII"/>
</dbReference>
<keyword evidence="6" id="KW-0963">Cytoplasm</keyword>
<dbReference type="PROSITE" id="PS51975">
    <property type="entry name" value="RNASE_H_2"/>
    <property type="match status" value="1"/>
</dbReference>
<evidence type="ECO:0000256" key="8">
    <source>
        <dbReference type="ARBA" id="ARBA00022723"/>
    </source>
</evidence>
<gene>
    <name evidence="15" type="ORF">HMPREF2128_00020</name>
</gene>
<dbReference type="GO" id="GO:0046872">
    <property type="term" value="F:metal ion binding"/>
    <property type="evidence" value="ECO:0007669"/>
    <property type="project" value="UniProtKB-KW"/>
</dbReference>
<feature type="binding site" evidence="12">
    <location>
        <position position="25"/>
    </location>
    <ligand>
        <name>a divalent metal cation</name>
        <dbReference type="ChEBI" id="CHEBI:60240"/>
    </ligand>
</feature>
<comment type="subcellular location">
    <subcellularLocation>
        <location evidence="4">Cytoplasm</location>
    </subcellularLocation>
</comment>
<evidence type="ECO:0000256" key="1">
    <source>
        <dbReference type="ARBA" id="ARBA00000077"/>
    </source>
</evidence>
<dbReference type="GO" id="GO:0043137">
    <property type="term" value="P:DNA replication, removal of RNA primer"/>
    <property type="evidence" value="ECO:0007669"/>
    <property type="project" value="TreeGrafter"/>
</dbReference>
<dbReference type="CDD" id="cd07182">
    <property type="entry name" value="RNase_HII_bacteria_HII_like"/>
    <property type="match status" value="1"/>
</dbReference>
<comment type="similarity">
    <text evidence="5 13">Belongs to the RNase HII family.</text>
</comment>
<comment type="cofactor">
    <cofactor evidence="2">
        <name>Mg(2+)</name>
        <dbReference type="ChEBI" id="CHEBI:18420"/>
    </cofactor>
</comment>
<reference evidence="15 16" key="1">
    <citation type="submission" date="2014-07" db="EMBL/GenBank/DDBJ databases">
        <authorList>
            <person name="McCorrison J."/>
            <person name="Sanka R."/>
            <person name="Torralba M."/>
            <person name="Gillis M."/>
            <person name="Haft D.H."/>
            <person name="Methe B."/>
            <person name="Sutton G."/>
            <person name="Nelson K.E."/>
        </authorList>
    </citation>
    <scope>NUCLEOTIDE SEQUENCE [LARGE SCALE GENOMIC DNA]</scope>
    <source>
        <strain evidence="15 16">DNF00011</strain>
    </source>
</reference>
<evidence type="ECO:0000256" key="6">
    <source>
        <dbReference type="ARBA" id="ARBA00022490"/>
    </source>
</evidence>
<feature type="binding site" evidence="12">
    <location>
        <position position="130"/>
    </location>
    <ligand>
        <name>a divalent metal cation</name>
        <dbReference type="ChEBI" id="CHEBI:60240"/>
    </ligand>
</feature>
<protein>
    <recommendedName>
        <fullName evidence="13">Ribonuclease</fullName>
        <ecNumber evidence="13">3.1.26.4</ecNumber>
    </recommendedName>
</protein>
<dbReference type="EC" id="3.1.26.4" evidence="13"/>
<dbReference type="Gene3D" id="3.30.420.10">
    <property type="entry name" value="Ribonuclease H-like superfamily/Ribonuclease H"/>
    <property type="match status" value="1"/>
</dbReference>
<dbReference type="GO" id="GO:0005737">
    <property type="term" value="C:cytoplasm"/>
    <property type="evidence" value="ECO:0007669"/>
    <property type="project" value="UniProtKB-SubCell"/>
</dbReference>
<dbReference type="InterPro" id="IPR012337">
    <property type="entry name" value="RNaseH-like_sf"/>
</dbReference>
<dbReference type="PANTHER" id="PTHR10954">
    <property type="entry name" value="RIBONUCLEASE H2 SUBUNIT A"/>
    <property type="match status" value="1"/>
</dbReference>
<keyword evidence="9 12" id="KW-0255">Endonuclease</keyword>
<accession>A0A095ZT72</accession>
<comment type="cofactor">
    <cofactor evidence="12">
        <name>Mn(2+)</name>
        <dbReference type="ChEBI" id="CHEBI:29035"/>
    </cofactor>
    <cofactor evidence="12">
        <name>Mg(2+)</name>
        <dbReference type="ChEBI" id="CHEBI:18420"/>
    </cofactor>
    <text evidence="12">Manganese or magnesium. Binds 1 divalent metal ion per monomer in the absence of substrate. May bind a second metal ion after substrate binding.</text>
</comment>
<keyword evidence="8 12" id="KW-0479">Metal-binding</keyword>
<evidence type="ECO:0000259" key="14">
    <source>
        <dbReference type="PROSITE" id="PS51975"/>
    </source>
</evidence>
<evidence type="ECO:0000256" key="13">
    <source>
        <dbReference type="RuleBase" id="RU003515"/>
    </source>
</evidence>
<dbReference type="GO" id="GO:0004523">
    <property type="term" value="F:RNA-DNA hybrid ribonuclease activity"/>
    <property type="evidence" value="ECO:0007669"/>
    <property type="project" value="UniProtKB-UniRule"/>
</dbReference>
<evidence type="ECO:0000256" key="3">
    <source>
        <dbReference type="ARBA" id="ARBA00004065"/>
    </source>
</evidence>
<evidence type="ECO:0000256" key="4">
    <source>
        <dbReference type="ARBA" id="ARBA00004496"/>
    </source>
</evidence>
<dbReference type="GO" id="GO:0003723">
    <property type="term" value="F:RNA binding"/>
    <property type="evidence" value="ECO:0007669"/>
    <property type="project" value="UniProtKB-UniRule"/>
</dbReference>
<evidence type="ECO:0000256" key="11">
    <source>
        <dbReference type="ARBA" id="ARBA00023211"/>
    </source>
</evidence>
<dbReference type="EMBL" id="JRNH01000001">
    <property type="protein sequence ID" value="KGF21732.1"/>
    <property type="molecule type" value="Genomic_DNA"/>
</dbReference>
<dbReference type="InterPro" id="IPR036397">
    <property type="entry name" value="RNaseH_sf"/>
</dbReference>
<evidence type="ECO:0000256" key="9">
    <source>
        <dbReference type="ARBA" id="ARBA00022759"/>
    </source>
</evidence>
<evidence type="ECO:0000256" key="5">
    <source>
        <dbReference type="ARBA" id="ARBA00007383"/>
    </source>
</evidence>
<evidence type="ECO:0000313" key="15">
    <source>
        <dbReference type="EMBL" id="KGF21732.1"/>
    </source>
</evidence>
<dbReference type="GO" id="GO:0006298">
    <property type="term" value="P:mismatch repair"/>
    <property type="evidence" value="ECO:0007669"/>
    <property type="project" value="TreeGrafter"/>
</dbReference>
<dbReference type="AlphaFoldDB" id="A0A095ZT72"/>
<feature type="binding site" evidence="12">
    <location>
        <position position="26"/>
    </location>
    <ligand>
        <name>a divalent metal cation</name>
        <dbReference type="ChEBI" id="CHEBI:60240"/>
    </ligand>
</feature>
<comment type="caution">
    <text evidence="15">The sequence shown here is derived from an EMBL/GenBank/DDBJ whole genome shotgun (WGS) entry which is preliminary data.</text>
</comment>
<evidence type="ECO:0000256" key="2">
    <source>
        <dbReference type="ARBA" id="ARBA00001946"/>
    </source>
</evidence>
<dbReference type="NCBIfam" id="NF000595">
    <property type="entry name" value="PRK00015.1-3"/>
    <property type="match status" value="1"/>
</dbReference>
<sequence length="251" mass="26332">MSGHVPDLTVEQGLVGAGQIIAAVDEVGRGALAGPVTVGVSFVAPHECSDQPVGLGDSKDVSPALRQALVPLIQDWVVSWGVGSASPSEIDRLGIVAALRLAGQRAYREASERLSERASEAKAPVVVLLDGVHDWLSTPEPDLFSALASRALDSDGSDLGLDAEAADAAPAEASVDLPRVITRPKADRDCASVAAASIMAKTHRDSVMVELSQTHPAYGWESNKGYGSAQHRAAIREHGATEAHRRTWKLL</sequence>
<comment type="catalytic activity">
    <reaction evidence="1 12 13">
        <text>Endonucleolytic cleavage to 5'-phosphomonoester.</text>
        <dbReference type="EC" id="3.1.26.4"/>
    </reaction>
</comment>
<evidence type="ECO:0000256" key="7">
    <source>
        <dbReference type="ARBA" id="ARBA00022722"/>
    </source>
</evidence>
<dbReference type="InterPro" id="IPR022898">
    <property type="entry name" value="RNase_HII"/>
</dbReference>
<comment type="function">
    <text evidence="3 13">Endonuclease that specifically degrades the RNA of RNA-DNA hybrids.</text>
</comment>
<dbReference type="RefSeq" id="WP_035754278.1">
    <property type="nucleotide sequence ID" value="NZ_JRNH01000001.1"/>
</dbReference>
<evidence type="ECO:0000256" key="10">
    <source>
        <dbReference type="ARBA" id="ARBA00022801"/>
    </source>
</evidence>
<dbReference type="InterPro" id="IPR024567">
    <property type="entry name" value="RNase_HII/HIII_dom"/>
</dbReference>
<dbReference type="PANTHER" id="PTHR10954:SF18">
    <property type="entry name" value="RIBONUCLEASE HII"/>
    <property type="match status" value="1"/>
</dbReference>
<keyword evidence="10 12" id="KW-0378">Hydrolase</keyword>
<keyword evidence="7 12" id="KW-0540">Nuclease</keyword>
<dbReference type="Pfam" id="PF01351">
    <property type="entry name" value="RNase_HII"/>
    <property type="match status" value="2"/>
</dbReference>
<feature type="domain" description="RNase H type-2" evidence="14">
    <location>
        <begin position="19"/>
        <end position="251"/>
    </location>
</feature>
<keyword evidence="11" id="KW-0464">Manganese</keyword>
<proteinExistence type="inferred from homology"/>
<name>A0A095ZT72_9MICC</name>
<organism evidence="15 16">
    <name type="scientific">Pseudoglutamicibacter albus DNF00011</name>
    <dbReference type="NCBI Taxonomy" id="1401063"/>
    <lineage>
        <taxon>Bacteria</taxon>
        <taxon>Bacillati</taxon>
        <taxon>Actinomycetota</taxon>
        <taxon>Actinomycetes</taxon>
        <taxon>Micrococcales</taxon>
        <taxon>Micrococcaceae</taxon>
        <taxon>Pseudoglutamicibacter</taxon>
    </lineage>
</organism>
<evidence type="ECO:0000313" key="16">
    <source>
        <dbReference type="Proteomes" id="UP000053528"/>
    </source>
</evidence>
<dbReference type="GO" id="GO:0032299">
    <property type="term" value="C:ribonuclease H2 complex"/>
    <property type="evidence" value="ECO:0007669"/>
    <property type="project" value="TreeGrafter"/>
</dbReference>
<dbReference type="SUPFAM" id="SSF53098">
    <property type="entry name" value="Ribonuclease H-like"/>
    <property type="match status" value="1"/>
</dbReference>
<evidence type="ECO:0000256" key="12">
    <source>
        <dbReference type="PROSITE-ProRule" id="PRU01319"/>
    </source>
</evidence>
<dbReference type="Proteomes" id="UP000053528">
    <property type="component" value="Unassembled WGS sequence"/>
</dbReference>